<dbReference type="EMBL" id="AAMO01000001">
    <property type="protein sequence ID" value="EAQ04946.1"/>
    <property type="molecule type" value="Genomic_DNA"/>
</dbReference>
<sequence length="33" mass="3747">MRPLLVVIVVGLIGWAGFTYVDHTVTESLFREK</sequence>
<protein>
    <submittedName>
        <fullName evidence="1">Uncharacterized protein</fullName>
    </submittedName>
</protein>
<dbReference type="HOGENOM" id="CLU_3382949_0_0_5"/>
<dbReference type="AlphaFoldDB" id="A3TTG9"/>
<keyword evidence="2" id="KW-1185">Reference proteome</keyword>
<name>A3TTG9_PSEBH</name>
<gene>
    <name evidence="1" type="ORF">OB2597_06670</name>
</gene>
<proteinExistence type="predicted"/>
<reference evidence="1 2" key="1">
    <citation type="journal article" date="2010" name="J. Bacteriol.">
        <title>Genome sequences of Oceanicola granulosus HTCC2516(T) and Oceanicola batsensis HTCC2597(TDelta).</title>
        <authorList>
            <person name="Thrash J.C."/>
            <person name="Cho J.C."/>
            <person name="Vergin K.L."/>
            <person name="Giovannoni S.J."/>
        </authorList>
    </citation>
    <scope>NUCLEOTIDE SEQUENCE [LARGE SCALE GENOMIC DNA]</scope>
    <source>
        <strain evidence="2">ATCC BAA-863 / DSM 15984 / KCTC 12145 / HTCC2597</strain>
    </source>
</reference>
<evidence type="ECO:0000313" key="2">
    <source>
        <dbReference type="Proteomes" id="UP000004318"/>
    </source>
</evidence>
<organism evidence="1 2">
    <name type="scientific">Pseudooceanicola batsensis (strain ATCC BAA-863 / DSM 15984 / KCTC 12145 / HTCC2597)</name>
    <name type="common">Oceanicola batsensis</name>
    <dbReference type="NCBI Taxonomy" id="252305"/>
    <lineage>
        <taxon>Bacteria</taxon>
        <taxon>Pseudomonadati</taxon>
        <taxon>Pseudomonadota</taxon>
        <taxon>Alphaproteobacteria</taxon>
        <taxon>Rhodobacterales</taxon>
        <taxon>Paracoccaceae</taxon>
        <taxon>Pseudooceanicola</taxon>
    </lineage>
</organism>
<accession>A3TTG9</accession>
<dbReference type="Proteomes" id="UP000004318">
    <property type="component" value="Unassembled WGS sequence"/>
</dbReference>
<comment type="caution">
    <text evidence="1">The sequence shown here is derived from an EMBL/GenBank/DDBJ whole genome shotgun (WGS) entry which is preliminary data.</text>
</comment>
<evidence type="ECO:0000313" key="1">
    <source>
        <dbReference type="EMBL" id="EAQ04946.1"/>
    </source>
</evidence>